<dbReference type="PANTHER" id="PTHR10830">
    <property type="entry name" value="DOLICHYL-DIPHOSPHOOLIGOSACCHARIDE--PROTEIN GLYCOSYLTRANSFERASE 48 KDA SUBUNIT"/>
    <property type="match status" value="1"/>
</dbReference>
<keyword evidence="12" id="KW-1185">Reference proteome</keyword>
<dbReference type="GO" id="GO:0004576">
    <property type="term" value="F:oligosaccharyl transferase activity"/>
    <property type="evidence" value="ECO:0007669"/>
    <property type="project" value="EnsemblFungi"/>
</dbReference>
<keyword evidence="8" id="KW-0732">Signal</keyword>
<dbReference type="OrthoDB" id="29105at2759"/>
<feature type="transmembrane region" description="Helical" evidence="8">
    <location>
        <begin position="414"/>
        <end position="436"/>
    </location>
</feature>
<comment type="function">
    <text evidence="8">Subunit of the oligosaccharyl transferase (OST) complex that catalyzes the initial transfer of a defined glycan (Glc(3)Man(9)GlcNAc(2) in eukaryotes) from the lipid carrier dolichol-pyrophosphate to an asparagine residue within an Asn-X-Ser/Thr consensus motif in nascent polypeptide chains, the first step in protein N-glycosylation. N-glycosylation occurs cotranslationally and the complex associates with the Sec61 complex at the channel-forming translocon complex that mediates protein translocation across the endoplasmic reticulum (ER).</text>
</comment>
<feature type="domain" description="OST48 middle" evidence="10">
    <location>
        <begin position="288"/>
        <end position="438"/>
    </location>
</feature>
<evidence type="ECO:0000313" key="11">
    <source>
        <dbReference type="EMBL" id="CCD22979.1"/>
    </source>
</evidence>
<dbReference type="Pfam" id="PF23358">
    <property type="entry name" value="OST48_MD"/>
    <property type="match status" value="1"/>
</dbReference>
<evidence type="ECO:0000313" key="12">
    <source>
        <dbReference type="Proteomes" id="UP000000689"/>
    </source>
</evidence>
<evidence type="ECO:0000256" key="2">
    <source>
        <dbReference type="ARBA" id="ARBA00004922"/>
    </source>
</evidence>
<organism evidence="11 12">
    <name type="scientific">Naumovozyma dairenensis (strain ATCC 10597 / BCRC 20456 / CBS 421 / NBRC 0211 / NRRL Y-12639)</name>
    <name type="common">Saccharomyces dairenensis</name>
    <dbReference type="NCBI Taxonomy" id="1071378"/>
    <lineage>
        <taxon>Eukaryota</taxon>
        <taxon>Fungi</taxon>
        <taxon>Dikarya</taxon>
        <taxon>Ascomycota</taxon>
        <taxon>Saccharomycotina</taxon>
        <taxon>Saccharomycetes</taxon>
        <taxon>Saccharomycetales</taxon>
        <taxon>Saccharomycetaceae</taxon>
        <taxon>Naumovozyma</taxon>
    </lineage>
</organism>
<reference evidence="11 12" key="1">
    <citation type="journal article" date="2011" name="Proc. Natl. Acad. Sci. U.S.A.">
        <title>Evolutionary erosion of yeast sex chromosomes by mating-type switching accidents.</title>
        <authorList>
            <person name="Gordon J.L."/>
            <person name="Armisen D."/>
            <person name="Proux-Wera E."/>
            <person name="Oheigeartaigh S.S."/>
            <person name="Byrne K.P."/>
            <person name="Wolfe K.H."/>
        </authorList>
    </citation>
    <scope>NUCLEOTIDE SEQUENCE [LARGE SCALE GENOMIC DNA]</scope>
    <source>
        <strain evidence="12">ATCC 10597 / BCRC 20456 / CBS 421 / NBRC 0211 / NRRL Y-12639</strain>
    </source>
</reference>
<dbReference type="RefSeq" id="XP_003668222.1">
    <property type="nucleotide sequence ID" value="XM_003668174.1"/>
</dbReference>
<dbReference type="UniPathway" id="UPA00378"/>
<name>G0W591_NAUDC</name>
<keyword evidence="5 8" id="KW-0256">Endoplasmic reticulum</keyword>
<keyword evidence="7 8" id="KW-0472">Membrane</keyword>
<dbReference type="InterPro" id="IPR055459">
    <property type="entry name" value="OST48_MD"/>
</dbReference>
<comment type="subunit">
    <text evidence="8">Component of the oligosaccharyltransferase (OST) complex.</text>
</comment>
<dbReference type="STRING" id="1071378.G0W591"/>
<keyword evidence="6 8" id="KW-1133">Transmembrane helix</keyword>
<comment type="subcellular location">
    <subcellularLocation>
        <location evidence="8">Endoplasmic reticulum membrane</location>
        <topology evidence="8">Single-pass type I membrane protein</topology>
    </subcellularLocation>
    <subcellularLocation>
        <location evidence="1">Membrane</location>
        <topology evidence="1">Single-pass type I membrane protein</topology>
    </subcellularLocation>
</comment>
<dbReference type="eggNOG" id="KOG2754">
    <property type="taxonomic scope" value="Eukaryota"/>
</dbReference>
<evidence type="ECO:0000256" key="3">
    <source>
        <dbReference type="ARBA" id="ARBA00008743"/>
    </source>
</evidence>
<evidence type="ECO:0000259" key="9">
    <source>
        <dbReference type="Pfam" id="PF03345"/>
    </source>
</evidence>
<keyword evidence="4 8" id="KW-0812">Transmembrane</keyword>
<comment type="pathway">
    <text evidence="2 8">Protein modification; protein glycosylation.</text>
</comment>
<dbReference type="OMA" id="NIATECG"/>
<comment type="similarity">
    <text evidence="3 8">Belongs to the DDOST 48 kDa subunit family.</text>
</comment>
<dbReference type="HOGENOM" id="CLU_031804_1_1_1"/>
<evidence type="ECO:0000256" key="5">
    <source>
        <dbReference type="ARBA" id="ARBA00022824"/>
    </source>
</evidence>
<dbReference type="AlphaFoldDB" id="G0W591"/>
<dbReference type="GO" id="GO:0005635">
    <property type="term" value="C:nuclear envelope"/>
    <property type="evidence" value="ECO:0007669"/>
    <property type="project" value="EnsemblFungi"/>
</dbReference>
<evidence type="ECO:0000256" key="7">
    <source>
        <dbReference type="ARBA" id="ARBA00023136"/>
    </source>
</evidence>
<dbReference type="EMBL" id="HE580267">
    <property type="protein sequence ID" value="CCD22979.1"/>
    <property type="molecule type" value="Genomic_DNA"/>
</dbReference>
<evidence type="ECO:0000256" key="4">
    <source>
        <dbReference type="ARBA" id="ARBA00022692"/>
    </source>
</evidence>
<evidence type="ECO:0000256" key="1">
    <source>
        <dbReference type="ARBA" id="ARBA00004479"/>
    </source>
</evidence>
<sequence length="483" mass="55105">MQLKMNPLLVIFISSLFYLFQFQVVNARSLTGSNTLVLYDDRLIDLDDYSKFFESLKDRSFQLQFQDLSSKQSQLDSNWIEKYNNLIIFPIKGKHINRQLSVDSLLNFYENKIGNILTMTTPDGVPDSVRLFLNQLGIYPSPKGQALTDYFQASSSSSSSSNLVIPSSNLALTNNYIYQDYNEQFQFGSRVSVAILDNRDLIIPVLRSTRTSFDKGPMKTSWSNGSQNYLIVSFQNLQNNRLSWIGSIEFLNDSNFDMESNESLIKELTKWTFNEKSIVKIASLGHAHSNGISYDDLKYKVNDEIIFNLTLTEWDDHQQKWTPFLADDIQLELKQVDPYYRLNLKKDEMVVFNDNVSGQLYSTGPFKLPTRHGVFTFSVEYERSGLSFFKVEDVKSIRHLANDEYPRSWEITNAWVYLTSIYSVIGAWIIFIITFLTTSSSSPSSSSVASASAPTVVTTTTTTKVEKKVTKKLTSGSKVTETK</sequence>
<dbReference type="GO" id="GO:0018279">
    <property type="term" value="P:protein N-linked glycosylation via asparagine"/>
    <property type="evidence" value="ECO:0007669"/>
    <property type="project" value="UniProtKB-UniRule"/>
</dbReference>
<evidence type="ECO:0000256" key="8">
    <source>
        <dbReference type="RuleBase" id="RU361142"/>
    </source>
</evidence>
<accession>G0W591</accession>
<dbReference type="Proteomes" id="UP000000689">
    <property type="component" value="Chromosome 1"/>
</dbReference>
<gene>
    <name evidence="11" type="primary">NDAI0A08260</name>
    <name evidence="11" type="ordered locus">NDAI_0A08260</name>
</gene>
<feature type="domain" description="OST48 N-terminal" evidence="9">
    <location>
        <begin position="34"/>
        <end position="272"/>
    </location>
</feature>
<dbReference type="KEGG" id="ndi:NDAI_0A08260"/>
<protein>
    <recommendedName>
        <fullName evidence="8">Dolichyl-diphosphooligosaccharide--protein glycosyltransferase subunit WBP1</fullName>
        <shortName evidence="8">Oligosaccharyl transferase subunit WBP1</shortName>
    </recommendedName>
</protein>
<dbReference type="PANTHER" id="PTHR10830:SF0">
    <property type="entry name" value="DOLICHYL-DIPHOSPHOOLIGOSACCHARIDE--PROTEIN GLYCOSYLTRANSFERASE 48 KDA SUBUNIT"/>
    <property type="match status" value="1"/>
</dbReference>
<dbReference type="InterPro" id="IPR005013">
    <property type="entry name" value="DDOST_48_kDa_subunit"/>
</dbReference>
<feature type="chain" id="PRO_5005130867" description="Dolichyl-diphosphooligosaccharide--protein glycosyltransferase subunit WBP1" evidence="8">
    <location>
        <begin position="28"/>
        <end position="483"/>
    </location>
</feature>
<dbReference type="Pfam" id="PF03345">
    <property type="entry name" value="OST48_N"/>
    <property type="match status" value="1"/>
</dbReference>
<feature type="signal peptide" evidence="8">
    <location>
        <begin position="1"/>
        <end position="27"/>
    </location>
</feature>
<dbReference type="GeneID" id="11494569"/>
<proteinExistence type="inferred from homology"/>
<evidence type="ECO:0000256" key="6">
    <source>
        <dbReference type="ARBA" id="ARBA00022989"/>
    </source>
</evidence>
<evidence type="ECO:0000259" key="10">
    <source>
        <dbReference type="Pfam" id="PF23358"/>
    </source>
</evidence>
<dbReference type="InterPro" id="IPR055457">
    <property type="entry name" value="OST48_N"/>
</dbReference>
<dbReference type="GO" id="GO:0008250">
    <property type="term" value="C:oligosaccharyltransferase complex"/>
    <property type="evidence" value="ECO:0007669"/>
    <property type="project" value="EnsemblFungi"/>
</dbReference>